<evidence type="ECO:0000313" key="3">
    <source>
        <dbReference type="Proteomes" id="UP000636800"/>
    </source>
</evidence>
<dbReference type="EMBL" id="JADCNL010000005">
    <property type="protein sequence ID" value="KAG0479708.1"/>
    <property type="molecule type" value="Genomic_DNA"/>
</dbReference>
<feature type="transmembrane region" description="Helical" evidence="1">
    <location>
        <begin position="168"/>
        <end position="188"/>
    </location>
</feature>
<feature type="transmembrane region" description="Helical" evidence="1">
    <location>
        <begin position="388"/>
        <end position="409"/>
    </location>
</feature>
<dbReference type="Proteomes" id="UP000636800">
    <property type="component" value="Chromosome 5"/>
</dbReference>
<evidence type="ECO:0000256" key="1">
    <source>
        <dbReference type="SAM" id="Phobius"/>
    </source>
</evidence>
<name>A0A835UZW8_VANPL</name>
<comment type="caution">
    <text evidence="2">The sequence shown here is derived from an EMBL/GenBank/DDBJ whole genome shotgun (WGS) entry which is preliminary data.</text>
</comment>
<feature type="transmembrane region" description="Helical" evidence="1">
    <location>
        <begin position="217"/>
        <end position="241"/>
    </location>
</feature>
<accession>A0A835UZW8</accession>
<sequence length="410" mass="46843">MVVGVFIMLASLCAHLFAIGRVDGLYRSYYPFRGSYSFRTYAVLLLAAVRAFSFLSNSYILSEGRVASFLLGTSGILNLWFSFGTGKIVSENFVFLVLNITIRFGIDSGMSKETIGRESPMVDFLSSLGIGNWSLFLGLLEALLILAWSLLVILLYMHALRRSGWKRLKYFFIMGNAWNLLSICLFFYTGHWCTFDGLRYAAAFIGFEQFNIVRQGILLTIDTFGVSHIIPILTLPFLVIWKRFNTQKNIPESLLYHNLSQMSAFSDFSNLKKFLSPHPLRQQLALSLPLPSLLGLSSLIDAVCLLATPSLYRFLFPFSPVIHSVTRHGIDVNESWSIVRRVKEHLRLLVPYVLDVWPYYNTGDDDDRYMCAIQRRHLMVWGLFAPKYVFDVLGLLLTDFFICLASLFYF</sequence>
<feature type="transmembrane region" description="Helical" evidence="1">
    <location>
        <begin position="133"/>
        <end position="156"/>
    </location>
</feature>
<proteinExistence type="predicted"/>
<keyword evidence="1" id="KW-1133">Transmembrane helix</keyword>
<organism evidence="2 3">
    <name type="scientific">Vanilla planifolia</name>
    <name type="common">Vanilla</name>
    <dbReference type="NCBI Taxonomy" id="51239"/>
    <lineage>
        <taxon>Eukaryota</taxon>
        <taxon>Viridiplantae</taxon>
        <taxon>Streptophyta</taxon>
        <taxon>Embryophyta</taxon>
        <taxon>Tracheophyta</taxon>
        <taxon>Spermatophyta</taxon>
        <taxon>Magnoliopsida</taxon>
        <taxon>Liliopsida</taxon>
        <taxon>Asparagales</taxon>
        <taxon>Orchidaceae</taxon>
        <taxon>Vanilloideae</taxon>
        <taxon>Vanilleae</taxon>
        <taxon>Vanilla</taxon>
    </lineage>
</organism>
<dbReference type="InterPro" id="IPR039524">
    <property type="entry name" value="PIGO/GPI13"/>
</dbReference>
<dbReference type="PANTHER" id="PTHR23071:SF1">
    <property type="entry name" value="GPI ETHANOLAMINE PHOSPHATE TRANSFERASE 3"/>
    <property type="match status" value="1"/>
</dbReference>
<reference evidence="2 3" key="1">
    <citation type="journal article" date="2020" name="Nat. Food">
        <title>A phased Vanilla planifolia genome enables genetic improvement of flavour and production.</title>
        <authorList>
            <person name="Hasing T."/>
            <person name="Tang H."/>
            <person name="Brym M."/>
            <person name="Khazi F."/>
            <person name="Huang T."/>
            <person name="Chambers A.H."/>
        </authorList>
    </citation>
    <scope>NUCLEOTIDE SEQUENCE [LARGE SCALE GENOMIC DNA]</scope>
    <source>
        <tissue evidence="2">Leaf</tissue>
    </source>
</reference>
<feature type="transmembrane region" description="Helical" evidence="1">
    <location>
        <begin position="42"/>
        <end position="62"/>
    </location>
</feature>
<evidence type="ECO:0000313" key="2">
    <source>
        <dbReference type="EMBL" id="KAG0479708.1"/>
    </source>
</evidence>
<dbReference type="GO" id="GO:0005789">
    <property type="term" value="C:endoplasmic reticulum membrane"/>
    <property type="evidence" value="ECO:0007669"/>
    <property type="project" value="TreeGrafter"/>
</dbReference>
<dbReference type="PANTHER" id="PTHR23071">
    <property type="entry name" value="PHOSPHATIDYLINOSITOL GLYCAN"/>
    <property type="match status" value="1"/>
</dbReference>
<gene>
    <name evidence="2" type="ORF">HPP92_010566</name>
</gene>
<protein>
    <submittedName>
        <fullName evidence="2">Uncharacterized protein</fullName>
    </submittedName>
</protein>
<dbReference type="AlphaFoldDB" id="A0A835UZW8"/>
<feature type="transmembrane region" description="Helical" evidence="1">
    <location>
        <begin position="69"/>
        <end position="89"/>
    </location>
</feature>
<keyword evidence="1" id="KW-0812">Transmembrane</keyword>
<dbReference type="GO" id="GO:0006506">
    <property type="term" value="P:GPI anchor biosynthetic process"/>
    <property type="evidence" value="ECO:0007669"/>
    <property type="project" value="InterPro"/>
</dbReference>
<dbReference type="GO" id="GO:0051377">
    <property type="term" value="F:mannose-ethanolamine phosphotransferase activity"/>
    <property type="evidence" value="ECO:0007669"/>
    <property type="project" value="TreeGrafter"/>
</dbReference>
<keyword evidence="3" id="KW-1185">Reference proteome</keyword>
<keyword evidence="1" id="KW-0472">Membrane</keyword>